<feature type="region of interest" description="Disordered" evidence="1">
    <location>
        <begin position="266"/>
        <end position="328"/>
    </location>
</feature>
<name>A0AAJ2PTJ1_9ACTN</name>
<feature type="compositionally biased region" description="Low complexity" evidence="1">
    <location>
        <begin position="312"/>
        <end position="323"/>
    </location>
</feature>
<dbReference type="SUPFAM" id="SSF51110">
    <property type="entry name" value="alpha-D-mannose-specific plant lectins"/>
    <property type="match status" value="1"/>
</dbReference>
<evidence type="ECO:0000259" key="2">
    <source>
        <dbReference type="PROSITE" id="PS50927"/>
    </source>
</evidence>
<dbReference type="InterPro" id="IPR036426">
    <property type="entry name" value="Bulb-type_lectin_dom_sf"/>
</dbReference>
<gene>
    <name evidence="3" type="ORF">PV367_24710</name>
</gene>
<sequence length="441" mass="47427">MNQVLSNGTESHVVLVGTARYRDRSLADLPAVKNNLEALHAAFTHGPWGLPSEHCTVLLDQDEPSAVLEVLADAAARATDTLIFYYAGHGLADTLGADNQLLLALTRAKAEDRPWRSLSYADVRRVLLDPTVLTKRKVVILDCCFSGLAGGLGEPDGLNNFADIRGSYVLTATSPTSMALSPPGELYTGFTGAFLSIYWDGIHGKEANLDMNTVYERLLQILPARGLPRPQQKNAELGGRITFVVNRAYRTDDTLQSVLKDRSAPVSVPMNDASATGGAPVRLDTSDHASGHLWPHTPLGPEPRPADESADESASGATSSSDSIPSGQTLATGRALLSRSGTYRLVYQWDGNLVLYQNQNNIPIWDWGTSGTSPGRCTMREDGSLVINDADGHEMRNTGTSGNPGSYLVIEDIGNVVIRHPSGKPLWDTQGLFQRGTAPLE</sequence>
<dbReference type="InterPro" id="IPR011600">
    <property type="entry name" value="Pept_C14_caspase"/>
</dbReference>
<dbReference type="Proteomes" id="UP001273589">
    <property type="component" value="Unassembled WGS sequence"/>
</dbReference>
<dbReference type="SUPFAM" id="SSF52129">
    <property type="entry name" value="Caspase-like"/>
    <property type="match status" value="1"/>
</dbReference>
<comment type="caution">
    <text evidence="3">The sequence shown here is derived from an EMBL/GenBank/DDBJ whole genome shotgun (WGS) entry which is preliminary data.</text>
</comment>
<dbReference type="SMART" id="SM00108">
    <property type="entry name" value="B_lectin"/>
    <property type="match status" value="1"/>
</dbReference>
<dbReference type="GO" id="GO:0004197">
    <property type="term" value="F:cysteine-type endopeptidase activity"/>
    <property type="evidence" value="ECO:0007669"/>
    <property type="project" value="InterPro"/>
</dbReference>
<protein>
    <submittedName>
        <fullName evidence="3">Caspase family protein</fullName>
    </submittedName>
</protein>
<organism evidence="3 4">
    <name type="scientific">Streptomyces europaeiscabiei</name>
    <dbReference type="NCBI Taxonomy" id="146819"/>
    <lineage>
        <taxon>Bacteria</taxon>
        <taxon>Bacillati</taxon>
        <taxon>Actinomycetota</taxon>
        <taxon>Actinomycetes</taxon>
        <taxon>Kitasatosporales</taxon>
        <taxon>Streptomycetaceae</taxon>
        <taxon>Streptomyces</taxon>
    </lineage>
</organism>
<dbReference type="Gene3D" id="3.40.50.1460">
    <property type="match status" value="1"/>
</dbReference>
<dbReference type="GO" id="GO:0006508">
    <property type="term" value="P:proteolysis"/>
    <property type="evidence" value="ECO:0007669"/>
    <property type="project" value="InterPro"/>
</dbReference>
<dbReference type="Pfam" id="PF00656">
    <property type="entry name" value="Peptidase_C14"/>
    <property type="match status" value="1"/>
</dbReference>
<dbReference type="EMBL" id="JARAWN010000170">
    <property type="protein sequence ID" value="MDX3132902.1"/>
    <property type="molecule type" value="Genomic_DNA"/>
</dbReference>
<accession>A0AAJ2PTJ1</accession>
<dbReference type="InterPro" id="IPR029030">
    <property type="entry name" value="Caspase-like_dom_sf"/>
</dbReference>
<evidence type="ECO:0000313" key="4">
    <source>
        <dbReference type="Proteomes" id="UP001273589"/>
    </source>
</evidence>
<dbReference type="InterPro" id="IPR001480">
    <property type="entry name" value="Bulb-type_lectin_dom"/>
</dbReference>
<reference evidence="3" key="1">
    <citation type="journal article" date="2023" name="Microb. Genom.">
        <title>Mesoterricola silvestris gen. nov., sp. nov., Mesoterricola sediminis sp. nov., Geothrix oryzae sp. nov., Geothrix edaphica sp. nov., Geothrix rubra sp. nov., and Geothrix limicola sp. nov., six novel members of Acidobacteriota isolated from soils.</title>
        <authorList>
            <person name="Weisberg A.J."/>
            <person name="Pearce E."/>
            <person name="Kramer C.G."/>
            <person name="Chang J.H."/>
            <person name="Clarke C.R."/>
        </authorList>
    </citation>
    <scope>NUCLEOTIDE SEQUENCE</scope>
    <source>
        <strain evidence="3">ND06-05F</strain>
    </source>
</reference>
<evidence type="ECO:0000313" key="3">
    <source>
        <dbReference type="EMBL" id="MDX3132902.1"/>
    </source>
</evidence>
<dbReference type="RefSeq" id="WP_319694289.1">
    <property type="nucleotide sequence ID" value="NZ_JARAWN010000170.1"/>
</dbReference>
<proteinExistence type="predicted"/>
<feature type="domain" description="Bulb-type lectin" evidence="2">
    <location>
        <begin position="321"/>
        <end position="431"/>
    </location>
</feature>
<dbReference type="PROSITE" id="PS50927">
    <property type="entry name" value="BULB_LECTIN"/>
    <property type="match status" value="1"/>
</dbReference>
<evidence type="ECO:0000256" key="1">
    <source>
        <dbReference type="SAM" id="MobiDB-lite"/>
    </source>
</evidence>
<dbReference type="AlphaFoldDB" id="A0AAJ2PTJ1"/>
<dbReference type="NCBIfam" id="NF047832">
    <property type="entry name" value="caspase_w_EACC1"/>
    <property type="match status" value="1"/>
</dbReference>
<dbReference type="Gene3D" id="2.90.10.30">
    <property type="match status" value="1"/>
</dbReference>